<dbReference type="Proteomes" id="UP000198734">
    <property type="component" value="Unassembled WGS sequence"/>
</dbReference>
<reference evidence="2" key="1">
    <citation type="submission" date="2016-10" db="EMBL/GenBank/DDBJ databases">
        <authorList>
            <person name="Varghese N."/>
            <person name="Submissions S."/>
        </authorList>
    </citation>
    <scope>NUCLEOTIDE SEQUENCE [LARGE SCALE GENOMIC DNA]</scope>
    <source>
        <strain evidence="2">DSM 11706</strain>
    </source>
</reference>
<sequence length="113" mass="12745">MYKVNGIEAYEAHNRTELLAGLEAKSEYILIKGDYYKEVRKIMDTHLPENESIGVALGSAGVLSILIYAIDAVRNSFSNADKMDKKIDRKLNSFMVKKITDDGLLLSLKQLDY</sequence>
<evidence type="ECO:0000313" key="1">
    <source>
        <dbReference type="EMBL" id="SFQ08148.1"/>
    </source>
</evidence>
<name>A0A1I5VKQ4_9BACI</name>
<protein>
    <submittedName>
        <fullName evidence="1">Uncharacterized protein</fullName>
    </submittedName>
</protein>
<dbReference type="RefSeq" id="WP_093534508.1">
    <property type="nucleotide sequence ID" value="NZ_FOXU01000001.1"/>
</dbReference>
<dbReference type="OrthoDB" id="2937982at2"/>
<evidence type="ECO:0000313" key="2">
    <source>
        <dbReference type="Proteomes" id="UP000198734"/>
    </source>
</evidence>
<proteinExistence type="predicted"/>
<keyword evidence="2" id="KW-1185">Reference proteome</keyword>
<gene>
    <name evidence="1" type="ORF">SAMN05421670_0867</name>
</gene>
<dbReference type="EMBL" id="FOXU01000001">
    <property type="protein sequence ID" value="SFQ08148.1"/>
    <property type="molecule type" value="Genomic_DNA"/>
</dbReference>
<organism evidence="1 2">
    <name type="scientific">Psychrobacillus psychrotolerans</name>
    <dbReference type="NCBI Taxonomy" id="126156"/>
    <lineage>
        <taxon>Bacteria</taxon>
        <taxon>Bacillati</taxon>
        <taxon>Bacillota</taxon>
        <taxon>Bacilli</taxon>
        <taxon>Bacillales</taxon>
        <taxon>Bacillaceae</taxon>
        <taxon>Psychrobacillus</taxon>
    </lineage>
</organism>
<accession>A0A1I5VKQ4</accession>
<dbReference type="AlphaFoldDB" id="A0A1I5VKQ4"/>